<dbReference type="SUPFAM" id="SSF54593">
    <property type="entry name" value="Glyoxalase/Bleomycin resistance protein/Dihydroxybiphenyl dioxygenase"/>
    <property type="match status" value="1"/>
</dbReference>
<dbReference type="AlphaFoldDB" id="A0A1H0ALL8"/>
<reference evidence="4" key="1">
    <citation type="submission" date="2016-10" db="EMBL/GenBank/DDBJ databases">
        <authorList>
            <person name="Varghese N."/>
            <person name="Submissions S."/>
        </authorList>
    </citation>
    <scope>NUCLEOTIDE SEQUENCE [LARGE SCALE GENOMIC DNA]</scope>
    <source>
        <strain evidence="4">DSM 45419</strain>
    </source>
</reference>
<proteinExistence type="predicted"/>
<dbReference type="Pfam" id="PF00903">
    <property type="entry name" value="Glyoxalase"/>
    <property type="match status" value="1"/>
</dbReference>
<protein>
    <submittedName>
        <fullName evidence="3">Glyoxalase-like domain-containing protein</fullName>
    </submittedName>
</protein>
<evidence type="ECO:0000313" key="4">
    <source>
        <dbReference type="Proteomes" id="UP000198680"/>
    </source>
</evidence>
<feature type="domain" description="VOC" evidence="2">
    <location>
        <begin position="1"/>
        <end position="47"/>
    </location>
</feature>
<evidence type="ECO:0000259" key="2">
    <source>
        <dbReference type="PROSITE" id="PS51819"/>
    </source>
</evidence>
<evidence type="ECO:0000313" key="3">
    <source>
        <dbReference type="EMBL" id="SDN34204.1"/>
    </source>
</evidence>
<feature type="region of interest" description="Disordered" evidence="1">
    <location>
        <begin position="30"/>
        <end position="53"/>
    </location>
</feature>
<dbReference type="PROSITE" id="PS51819">
    <property type="entry name" value="VOC"/>
    <property type="match status" value="1"/>
</dbReference>
<dbReference type="Gene3D" id="3.30.720.110">
    <property type="match status" value="1"/>
</dbReference>
<organism evidence="3 4">
    <name type="scientific">Geodermatophilus siccatus</name>
    <dbReference type="NCBI Taxonomy" id="1137991"/>
    <lineage>
        <taxon>Bacteria</taxon>
        <taxon>Bacillati</taxon>
        <taxon>Actinomycetota</taxon>
        <taxon>Actinomycetes</taxon>
        <taxon>Geodermatophilales</taxon>
        <taxon>Geodermatophilaceae</taxon>
        <taxon>Geodermatophilus</taxon>
    </lineage>
</organism>
<dbReference type="InterPro" id="IPR004360">
    <property type="entry name" value="Glyas_Fos-R_dOase_dom"/>
</dbReference>
<dbReference type="STRING" id="1137991.SAMN05660642_04608"/>
<evidence type="ECO:0000256" key="1">
    <source>
        <dbReference type="SAM" id="MobiDB-lite"/>
    </source>
</evidence>
<name>A0A1H0ALL8_9ACTN</name>
<dbReference type="Proteomes" id="UP000198680">
    <property type="component" value="Unassembled WGS sequence"/>
</dbReference>
<dbReference type="InterPro" id="IPR037523">
    <property type="entry name" value="VOC_core"/>
</dbReference>
<gene>
    <name evidence="3" type="ORF">SAMN05660642_04608</name>
</gene>
<accession>A0A1H0ALL8</accession>
<dbReference type="EMBL" id="FNHE01000017">
    <property type="protein sequence ID" value="SDN34204.1"/>
    <property type="molecule type" value="Genomic_DNA"/>
</dbReference>
<sequence>MDDVDAIHARALAAGATEVFAPEDTGWGTRRARVLDPGGTEWSFGTYEPGASR</sequence>
<keyword evidence="4" id="KW-1185">Reference proteome</keyword>
<dbReference type="InterPro" id="IPR029068">
    <property type="entry name" value="Glyas_Bleomycin-R_OHBP_Dase"/>
</dbReference>